<sequence length="290" mass="33272">MKYIIERPIDSLGSSTVLSYLIDSQKISYVSQGPLRMNVIKMSMHGFRMIPGHITSLMCINKLNVETVKQKITQKVKKGTTTLLASAKIDYFHEAEHQLKRTRHMLIASPVDYCIGLSLSPERLTPEIMRYCKKHKVPFIELIVEDFKQLTGIVWERIAEANFPYQSVIIAKFPDSLEDKKKKMWQNKWNELASQKMIPTFFKSLQEDEPIPLPFLKLLGIYPLKGGLFSGSDADYCLVSNNEQDQLPKTVIVRGTIVYSENNAEYKQGFGKEISVIRPRRFGESSFSRV</sequence>
<dbReference type="SUPFAM" id="SSF51338">
    <property type="entry name" value="Composite domain of metallo-dependent hydrolases"/>
    <property type="match status" value="1"/>
</dbReference>
<dbReference type="RefSeq" id="WP_310257825.1">
    <property type="nucleotide sequence ID" value="NZ_JAVDWA010000002.1"/>
</dbReference>
<dbReference type="Proteomes" id="UP001258181">
    <property type="component" value="Unassembled WGS sequence"/>
</dbReference>
<proteinExistence type="predicted"/>
<reference evidence="1 2" key="1">
    <citation type="submission" date="2023-07" db="EMBL/GenBank/DDBJ databases">
        <title>Sorghum-associated microbial communities from plants grown in Nebraska, USA.</title>
        <authorList>
            <person name="Schachtman D."/>
        </authorList>
    </citation>
    <scope>NUCLEOTIDE SEQUENCE [LARGE SCALE GENOMIC DNA]</scope>
    <source>
        <strain evidence="1 2">BE211</strain>
    </source>
</reference>
<gene>
    <name evidence="1" type="ORF">J2X07_001510</name>
</gene>
<protein>
    <submittedName>
        <fullName evidence="1">Uncharacterized protein</fullName>
    </submittedName>
</protein>
<keyword evidence="2" id="KW-1185">Reference proteome</keyword>
<comment type="caution">
    <text evidence="1">The sequence shown here is derived from an EMBL/GenBank/DDBJ whole genome shotgun (WGS) entry which is preliminary data.</text>
</comment>
<dbReference type="InterPro" id="IPR011059">
    <property type="entry name" value="Metal-dep_hydrolase_composite"/>
</dbReference>
<name>A0ABU1TZ99_9BACL</name>
<accession>A0ABU1TZ99</accession>
<dbReference type="EMBL" id="JAVDWA010000002">
    <property type="protein sequence ID" value="MDR7072533.1"/>
    <property type="molecule type" value="Genomic_DNA"/>
</dbReference>
<evidence type="ECO:0000313" key="1">
    <source>
        <dbReference type="EMBL" id="MDR7072533.1"/>
    </source>
</evidence>
<organism evidence="1 2">
    <name type="scientific">Fictibacillus barbaricus</name>
    <dbReference type="NCBI Taxonomy" id="182136"/>
    <lineage>
        <taxon>Bacteria</taxon>
        <taxon>Bacillati</taxon>
        <taxon>Bacillota</taxon>
        <taxon>Bacilli</taxon>
        <taxon>Bacillales</taxon>
        <taxon>Fictibacillaceae</taxon>
        <taxon>Fictibacillus</taxon>
    </lineage>
</organism>
<evidence type="ECO:0000313" key="2">
    <source>
        <dbReference type="Proteomes" id="UP001258181"/>
    </source>
</evidence>